<dbReference type="AlphaFoldDB" id="A0A165MN70"/>
<sequence length="381" mass="41326">MPSLLLRRDDADAAEINKGTTYIVLGIVFGALAIVCLLITVYLLARLRRADKKLDRELANAPAAYNDDFAPQFKEKHSLSMDYSNDYNYEYARAHVVAPSLPADIIHVGPMPPSPAPIRPVRRPSSLFDRKRASNTPKPPTPHLPDYYNVPPVPRPVPSPGAAQESFERSPPQPAGLTPMPPPRSPPVTRIVAPNSPQRVPVPMPTPPQPVARPDTLVLPTRPESFTSEYSEYSVQPRDRDQLQTAVSEAPTVRPGFGRSPSLLRKVLHERVGGAAAPAVPSIPEEHRPMVTLSLASVLMPYELESATPGPTPVDVRRPPRTTTSTSARPSRPPSSRPSRPSCAPKRATSPPSRSSSPTARTTSASRCDPPTAVEQLTTGQ</sequence>
<feature type="compositionally biased region" description="Low complexity" evidence="1">
    <location>
        <begin position="321"/>
        <end position="330"/>
    </location>
</feature>
<protein>
    <submittedName>
        <fullName evidence="3">Uncharacterized protein</fullName>
    </submittedName>
</protein>
<feature type="compositionally biased region" description="Pro residues" evidence="1">
    <location>
        <begin position="171"/>
        <end position="186"/>
    </location>
</feature>
<evidence type="ECO:0000313" key="3">
    <source>
        <dbReference type="EMBL" id="KZV99512.1"/>
    </source>
</evidence>
<feature type="region of interest" description="Disordered" evidence="1">
    <location>
        <begin position="304"/>
        <end position="381"/>
    </location>
</feature>
<feature type="compositionally biased region" description="Low complexity" evidence="1">
    <location>
        <begin position="337"/>
        <end position="367"/>
    </location>
</feature>
<reference evidence="3 4" key="1">
    <citation type="journal article" date="2016" name="Mol. Biol. Evol.">
        <title>Comparative Genomics of Early-Diverging Mushroom-Forming Fungi Provides Insights into the Origins of Lignocellulose Decay Capabilities.</title>
        <authorList>
            <person name="Nagy L.G."/>
            <person name="Riley R."/>
            <person name="Tritt A."/>
            <person name="Adam C."/>
            <person name="Daum C."/>
            <person name="Floudas D."/>
            <person name="Sun H."/>
            <person name="Yadav J.S."/>
            <person name="Pangilinan J."/>
            <person name="Larsson K.H."/>
            <person name="Matsuura K."/>
            <person name="Barry K."/>
            <person name="Labutti K."/>
            <person name="Kuo R."/>
            <person name="Ohm R.A."/>
            <person name="Bhattacharya S.S."/>
            <person name="Shirouzu T."/>
            <person name="Yoshinaga Y."/>
            <person name="Martin F.M."/>
            <person name="Grigoriev I.V."/>
            <person name="Hibbett D.S."/>
        </authorList>
    </citation>
    <scope>NUCLEOTIDE SEQUENCE [LARGE SCALE GENOMIC DNA]</scope>
    <source>
        <strain evidence="3 4">HHB12029</strain>
    </source>
</reference>
<evidence type="ECO:0000313" key="4">
    <source>
        <dbReference type="Proteomes" id="UP000077266"/>
    </source>
</evidence>
<evidence type="ECO:0000256" key="2">
    <source>
        <dbReference type="SAM" id="Phobius"/>
    </source>
</evidence>
<accession>A0A165MN70</accession>
<feature type="transmembrane region" description="Helical" evidence="2">
    <location>
        <begin position="20"/>
        <end position="45"/>
    </location>
</feature>
<dbReference type="EMBL" id="KV425909">
    <property type="protein sequence ID" value="KZV99512.1"/>
    <property type="molecule type" value="Genomic_DNA"/>
</dbReference>
<keyword evidence="4" id="KW-1185">Reference proteome</keyword>
<keyword evidence="2" id="KW-0812">Transmembrane</keyword>
<dbReference type="OrthoDB" id="10669511at2759"/>
<organism evidence="3 4">
    <name type="scientific">Exidia glandulosa HHB12029</name>
    <dbReference type="NCBI Taxonomy" id="1314781"/>
    <lineage>
        <taxon>Eukaryota</taxon>
        <taxon>Fungi</taxon>
        <taxon>Dikarya</taxon>
        <taxon>Basidiomycota</taxon>
        <taxon>Agaricomycotina</taxon>
        <taxon>Agaricomycetes</taxon>
        <taxon>Auriculariales</taxon>
        <taxon>Exidiaceae</taxon>
        <taxon>Exidia</taxon>
    </lineage>
</organism>
<evidence type="ECO:0000256" key="1">
    <source>
        <dbReference type="SAM" id="MobiDB-lite"/>
    </source>
</evidence>
<keyword evidence="2" id="KW-1133">Transmembrane helix</keyword>
<dbReference type="Proteomes" id="UP000077266">
    <property type="component" value="Unassembled WGS sequence"/>
</dbReference>
<name>A0A165MN70_EXIGL</name>
<feature type="region of interest" description="Disordered" evidence="1">
    <location>
        <begin position="112"/>
        <end position="189"/>
    </location>
</feature>
<proteinExistence type="predicted"/>
<keyword evidence="2" id="KW-0472">Membrane</keyword>
<dbReference type="InParanoid" id="A0A165MN70"/>
<gene>
    <name evidence="3" type="ORF">EXIGLDRAFT_831453</name>
</gene>